<dbReference type="GO" id="GO:0030674">
    <property type="term" value="F:protein-macromolecule adaptor activity"/>
    <property type="evidence" value="ECO:0007669"/>
    <property type="project" value="TreeGrafter"/>
</dbReference>
<evidence type="ECO:0000313" key="15">
    <source>
        <dbReference type="Proteomes" id="UP000007151"/>
    </source>
</evidence>
<dbReference type="GO" id="GO:0070762">
    <property type="term" value="C:nuclear pore transmembrane ring"/>
    <property type="evidence" value="ECO:0007669"/>
    <property type="project" value="TreeGrafter"/>
</dbReference>
<keyword evidence="12" id="KW-0539">Nucleus</keyword>
<comment type="caution">
    <text evidence="14">The sequence shown here is derived from an EMBL/GenBank/DDBJ whole genome shotgun (WGS) entry which is preliminary data.</text>
</comment>
<feature type="region of interest" description="Disordered" evidence="13">
    <location>
        <begin position="259"/>
        <end position="282"/>
    </location>
</feature>
<dbReference type="AlphaFoldDB" id="A0A212F399"/>
<evidence type="ECO:0000256" key="12">
    <source>
        <dbReference type="ARBA" id="ARBA00023242"/>
    </source>
</evidence>
<evidence type="ECO:0000256" key="8">
    <source>
        <dbReference type="ARBA" id="ARBA00022989"/>
    </source>
</evidence>
<evidence type="ECO:0000256" key="3">
    <source>
        <dbReference type="ARBA" id="ARBA00005760"/>
    </source>
</evidence>
<keyword evidence="9" id="KW-0811">Translocation</keyword>
<evidence type="ECO:0000256" key="10">
    <source>
        <dbReference type="ARBA" id="ARBA00023132"/>
    </source>
</evidence>
<dbReference type="InParanoid" id="A0A212F399"/>
<sequence>MKFPIESEKQMTIYDALSQRSQFTGYLGAIDLKHLSMVDPVRRSQIFTLSQPGGHPRNWNNLLEKCLFIIKEFNKELDSVNGDTNSVDDIHLRKGLSKIPLTPPSSYSGALRNMAQSPHLLELKEHKSYKLETTFAATAKEEFNNFLQKLCQKPGINYFFGEMRVLKRVFYSNNYSKVSSSLNSPLNNSERWLAAPSKAVRSADDVTESQLRDAARITTEKHAGVRLVVGQWVVGSKQRGTYERGLPSGLACGVAESRARTEPRVEPHIEPPGDSDIDACRL</sequence>
<evidence type="ECO:0000256" key="6">
    <source>
        <dbReference type="ARBA" id="ARBA00022816"/>
    </source>
</evidence>
<dbReference type="GO" id="GO:0015031">
    <property type="term" value="P:protein transport"/>
    <property type="evidence" value="ECO:0007669"/>
    <property type="project" value="UniProtKB-KW"/>
</dbReference>
<protein>
    <submittedName>
        <fullName evidence="14">Nucleoporin NDC1 like protein</fullName>
    </submittedName>
</protein>
<evidence type="ECO:0000256" key="4">
    <source>
        <dbReference type="ARBA" id="ARBA00022448"/>
    </source>
</evidence>
<keyword evidence="6" id="KW-0509">mRNA transport</keyword>
<dbReference type="GO" id="GO:0051028">
    <property type="term" value="P:mRNA transport"/>
    <property type="evidence" value="ECO:0007669"/>
    <property type="project" value="UniProtKB-KW"/>
</dbReference>
<reference evidence="14 15" key="1">
    <citation type="journal article" date="2011" name="Cell">
        <title>The monarch butterfly genome yields insights into long-distance migration.</title>
        <authorList>
            <person name="Zhan S."/>
            <person name="Merlin C."/>
            <person name="Boore J.L."/>
            <person name="Reppert S.M."/>
        </authorList>
    </citation>
    <scope>NUCLEOTIDE SEQUENCE [LARGE SCALE GENOMIC DNA]</scope>
    <source>
        <strain evidence="14">F-2</strain>
    </source>
</reference>
<evidence type="ECO:0000256" key="2">
    <source>
        <dbReference type="ARBA" id="ARBA00004567"/>
    </source>
</evidence>
<keyword evidence="4" id="KW-0813">Transport</keyword>
<feature type="compositionally biased region" description="Basic and acidic residues" evidence="13">
    <location>
        <begin position="259"/>
        <end position="271"/>
    </location>
</feature>
<evidence type="ECO:0000256" key="5">
    <source>
        <dbReference type="ARBA" id="ARBA00022692"/>
    </source>
</evidence>
<dbReference type="STRING" id="278856.A0A212F399"/>
<dbReference type="PANTHER" id="PTHR13269:SF6">
    <property type="entry name" value="NUCLEOPORIN NDC1"/>
    <property type="match status" value="1"/>
</dbReference>
<keyword evidence="10" id="KW-0906">Nuclear pore complex</keyword>
<dbReference type="KEGG" id="dpl:KGM_211570"/>
<dbReference type="InterPro" id="IPR019049">
    <property type="entry name" value="Nucleoporin_prot_Ndc1/Nup"/>
</dbReference>
<keyword evidence="15" id="KW-1185">Reference proteome</keyword>
<organism evidence="14 15">
    <name type="scientific">Danaus plexippus plexippus</name>
    <dbReference type="NCBI Taxonomy" id="278856"/>
    <lineage>
        <taxon>Eukaryota</taxon>
        <taxon>Metazoa</taxon>
        <taxon>Ecdysozoa</taxon>
        <taxon>Arthropoda</taxon>
        <taxon>Hexapoda</taxon>
        <taxon>Insecta</taxon>
        <taxon>Pterygota</taxon>
        <taxon>Neoptera</taxon>
        <taxon>Endopterygota</taxon>
        <taxon>Lepidoptera</taxon>
        <taxon>Glossata</taxon>
        <taxon>Ditrysia</taxon>
        <taxon>Papilionoidea</taxon>
        <taxon>Nymphalidae</taxon>
        <taxon>Danainae</taxon>
        <taxon>Danaini</taxon>
        <taxon>Danaina</taxon>
        <taxon>Danaus</taxon>
        <taxon>Danaus</taxon>
    </lineage>
</organism>
<name>A0A212F399_DANPL</name>
<dbReference type="Pfam" id="PF09531">
    <property type="entry name" value="Ndc1_Nup"/>
    <property type="match status" value="1"/>
</dbReference>
<keyword evidence="11" id="KW-0472">Membrane</keyword>
<keyword evidence="7" id="KW-0653">Protein transport</keyword>
<evidence type="ECO:0000256" key="11">
    <source>
        <dbReference type="ARBA" id="ARBA00023136"/>
    </source>
</evidence>
<evidence type="ECO:0000256" key="13">
    <source>
        <dbReference type="SAM" id="MobiDB-lite"/>
    </source>
</evidence>
<dbReference type="Proteomes" id="UP000007151">
    <property type="component" value="Unassembled WGS sequence"/>
</dbReference>
<proteinExistence type="inferred from homology"/>
<dbReference type="GO" id="GO:0006999">
    <property type="term" value="P:nuclear pore organization"/>
    <property type="evidence" value="ECO:0007669"/>
    <property type="project" value="TreeGrafter"/>
</dbReference>
<evidence type="ECO:0000256" key="7">
    <source>
        <dbReference type="ARBA" id="ARBA00022927"/>
    </source>
</evidence>
<dbReference type="EMBL" id="AGBW02010586">
    <property type="protein sequence ID" value="OWR48219.1"/>
    <property type="molecule type" value="Genomic_DNA"/>
</dbReference>
<dbReference type="eggNOG" id="KOG4358">
    <property type="taxonomic scope" value="Eukaryota"/>
</dbReference>
<keyword evidence="5" id="KW-0812">Transmembrane</keyword>
<evidence type="ECO:0000256" key="9">
    <source>
        <dbReference type="ARBA" id="ARBA00023010"/>
    </source>
</evidence>
<gene>
    <name evidence="14" type="ORF">KGM_211570</name>
</gene>
<keyword evidence="8" id="KW-1133">Transmembrane helix</keyword>
<dbReference type="PANTHER" id="PTHR13269">
    <property type="entry name" value="NUCLEOPORIN NDC1"/>
    <property type="match status" value="1"/>
</dbReference>
<dbReference type="GO" id="GO:0031965">
    <property type="term" value="C:nuclear membrane"/>
    <property type="evidence" value="ECO:0007669"/>
    <property type="project" value="UniProtKB-SubCell"/>
</dbReference>
<feature type="compositionally biased region" description="Acidic residues" evidence="13">
    <location>
        <begin position="273"/>
        <end position="282"/>
    </location>
</feature>
<evidence type="ECO:0000256" key="1">
    <source>
        <dbReference type="ARBA" id="ARBA00004232"/>
    </source>
</evidence>
<accession>A0A212F399</accession>
<comment type="subcellular location">
    <subcellularLocation>
        <location evidence="1">Nucleus membrane</location>
        <topology evidence="1">Multi-pass membrane protein</topology>
    </subcellularLocation>
    <subcellularLocation>
        <location evidence="2">Nucleus</location>
        <location evidence="2">Nuclear pore complex</location>
    </subcellularLocation>
</comment>
<comment type="similarity">
    <text evidence="3">Belongs to the NDC1 family.</text>
</comment>
<evidence type="ECO:0000313" key="14">
    <source>
        <dbReference type="EMBL" id="OWR48219.1"/>
    </source>
</evidence>